<evidence type="ECO:0000256" key="8">
    <source>
        <dbReference type="ARBA" id="ARBA00022801"/>
    </source>
</evidence>
<evidence type="ECO:0000256" key="12">
    <source>
        <dbReference type="ARBA" id="ARBA00023228"/>
    </source>
</evidence>
<dbReference type="GO" id="GO:0033897">
    <property type="term" value="F:ribonuclease T2 activity"/>
    <property type="evidence" value="ECO:0007669"/>
    <property type="project" value="InterPro"/>
</dbReference>
<dbReference type="InterPro" id="IPR018188">
    <property type="entry name" value="RNase_T2_His_AS_1"/>
</dbReference>
<evidence type="ECO:0000256" key="15">
    <source>
        <dbReference type="ARBA" id="ARBA00052670"/>
    </source>
</evidence>
<evidence type="ECO:0000256" key="2">
    <source>
        <dbReference type="ARBA" id="ARBA00004371"/>
    </source>
</evidence>
<evidence type="ECO:0000256" key="11">
    <source>
        <dbReference type="ARBA" id="ARBA00023180"/>
    </source>
</evidence>
<feature type="active site" evidence="16">
    <location>
        <position position="199"/>
    </location>
</feature>
<comment type="catalytic activity">
    <reaction evidence="14">
        <text>a guanylyl-uridine-RNA = a 3'-end 2',3'-cyclophospho-GMP-RNA + a 5'-end dephospho-uridine-RNA</text>
        <dbReference type="Rhea" id="RHEA:81323"/>
        <dbReference type="Rhea" id="RHEA-COMP:17356"/>
        <dbReference type="Rhea" id="RHEA-COMP:19658"/>
        <dbReference type="Rhea" id="RHEA-COMP:19659"/>
        <dbReference type="ChEBI" id="CHEBI:173224"/>
        <dbReference type="ChEBI" id="CHEBI:231849"/>
        <dbReference type="ChEBI" id="CHEBI:231850"/>
    </reaction>
</comment>
<reference evidence="20" key="1">
    <citation type="submission" date="2014-03" db="EMBL/GenBank/DDBJ databases">
        <authorList>
            <person name="Aksoy S."/>
            <person name="Warren W."/>
            <person name="Wilson R.K."/>
        </authorList>
    </citation>
    <scope>NUCLEOTIDE SEQUENCE [LARGE SCALE GENOMIC DNA]</scope>
    <source>
        <strain evidence="20">IAEA</strain>
    </source>
</reference>
<dbReference type="PROSITE" id="PS00531">
    <property type="entry name" value="RNASE_T2_2"/>
    <property type="match status" value="1"/>
</dbReference>
<dbReference type="GO" id="GO:0003723">
    <property type="term" value="F:RNA binding"/>
    <property type="evidence" value="ECO:0007669"/>
    <property type="project" value="InterPro"/>
</dbReference>
<dbReference type="GO" id="GO:0005764">
    <property type="term" value="C:lysosome"/>
    <property type="evidence" value="ECO:0007669"/>
    <property type="project" value="UniProtKB-SubCell"/>
</dbReference>
<dbReference type="FunFam" id="3.90.730.10:FF:000001">
    <property type="entry name" value="Ribonuclease T2"/>
    <property type="match status" value="1"/>
</dbReference>
<dbReference type="EnsemblMetazoa" id="GBRI014348-RA">
    <property type="protein sequence ID" value="GBRI014348-PA"/>
    <property type="gene ID" value="GBRI014348"/>
</dbReference>
<feature type="active site" evidence="16">
    <location>
        <position position="195"/>
    </location>
</feature>
<dbReference type="Pfam" id="PF00445">
    <property type="entry name" value="Ribonuclease_T2"/>
    <property type="match status" value="1"/>
</dbReference>
<dbReference type="VEuPathDB" id="VectorBase:GBRI014348"/>
<keyword evidence="12" id="KW-0458">Lysosome</keyword>
<dbReference type="GO" id="GO:0005788">
    <property type="term" value="C:endoplasmic reticulum lumen"/>
    <property type="evidence" value="ECO:0007669"/>
    <property type="project" value="UniProtKB-SubCell"/>
</dbReference>
<evidence type="ECO:0000256" key="1">
    <source>
        <dbReference type="ARBA" id="ARBA00004319"/>
    </source>
</evidence>
<comment type="subcellular location">
    <subcellularLocation>
        <location evidence="1">Endoplasmic reticulum lumen</location>
    </subcellularLocation>
    <subcellularLocation>
        <location evidence="2">Lysosome</location>
    </subcellularLocation>
    <subcellularLocation>
        <location evidence="3">Secreted</location>
    </subcellularLocation>
</comment>
<dbReference type="AlphaFoldDB" id="A0A1A9WCE6"/>
<evidence type="ECO:0000256" key="10">
    <source>
        <dbReference type="ARBA" id="ARBA00023157"/>
    </source>
</evidence>
<evidence type="ECO:0000256" key="9">
    <source>
        <dbReference type="ARBA" id="ARBA00022824"/>
    </source>
</evidence>
<evidence type="ECO:0000256" key="14">
    <source>
        <dbReference type="ARBA" id="ARBA00051280"/>
    </source>
</evidence>
<dbReference type="InterPro" id="IPR033130">
    <property type="entry name" value="RNase_T2_His_AS_2"/>
</dbReference>
<evidence type="ECO:0000256" key="5">
    <source>
        <dbReference type="ARBA" id="ARBA00022525"/>
    </source>
</evidence>
<keyword evidence="10" id="KW-1015">Disulfide bond</keyword>
<dbReference type="CDD" id="cd01061">
    <property type="entry name" value="RNase_T2_euk"/>
    <property type="match status" value="1"/>
</dbReference>
<dbReference type="SUPFAM" id="SSF55895">
    <property type="entry name" value="Ribonuclease Rh-like"/>
    <property type="match status" value="1"/>
</dbReference>
<evidence type="ECO:0000256" key="16">
    <source>
        <dbReference type="PIRSR" id="PIRSR633697-1"/>
    </source>
</evidence>
<dbReference type="GO" id="GO:0005576">
    <property type="term" value="C:extracellular region"/>
    <property type="evidence" value="ECO:0007669"/>
    <property type="project" value="UniProtKB-SubCell"/>
</dbReference>
<sequence length="355" mass="41184">MLRKSLVFLVILIVISPWLLVLSASFNQSEPEWFVAIKRKTDELLKSFDVKTSEEKVNNAEKSYKNIPQNLFLSDEFSSSEYHDDLDIELSFDQTVDSNNDWDLLIFTQQWPATTCYHWREQDKNHKCKLPNVKEFWTIHGLWPTKLGHMGPSFCNKTANFDINALQDIVERMNLFWPDLDGESPPQDHWLWKHEWLKHGTCAAAVDQLNNETKYFDQGLKWRESYLISNILRDSGIHPDSNNTVVALHTALIKGLGKNPSIHCLYDGKNDISYLAEIRICFNKSLELVDCDGVLRDAISIDYPGGTVITNCHISQAVHYPSLVPGRHNIVNDRKWKFPIVNLYKLIQFIMWFTL</sequence>
<keyword evidence="20" id="KW-1185">Reference proteome</keyword>
<evidence type="ECO:0000256" key="3">
    <source>
        <dbReference type="ARBA" id="ARBA00004613"/>
    </source>
</evidence>
<keyword evidence="9" id="KW-0256">Endoplasmic reticulum</keyword>
<evidence type="ECO:0000256" key="13">
    <source>
        <dbReference type="ARBA" id="ARBA00023239"/>
    </source>
</evidence>
<dbReference type="InterPro" id="IPR036430">
    <property type="entry name" value="RNase_T2-like_sf"/>
</dbReference>
<keyword evidence="6" id="KW-0540">Nuclease</keyword>
<evidence type="ECO:0000256" key="7">
    <source>
        <dbReference type="ARBA" id="ARBA00022759"/>
    </source>
</evidence>
<evidence type="ECO:0000313" key="20">
    <source>
        <dbReference type="Proteomes" id="UP000091820"/>
    </source>
</evidence>
<dbReference type="STRING" id="37001.A0A1A9WCE6"/>
<keyword evidence="8" id="KW-0378">Hydrolase</keyword>
<keyword evidence="5" id="KW-0964">Secreted</keyword>
<evidence type="ECO:0000256" key="17">
    <source>
        <dbReference type="RuleBase" id="RU004328"/>
    </source>
</evidence>
<dbReference type="PROSITE" id="PS00530">
    <property type="entry name" value="RNASE_T2_1"/>
    <property type="match status" value="1"/>
</dbReference>
<comment type="catalytic activity">
    <reaction evidence="15">
        <text>an adenylyl-uridine-RNA = a 3'-end 2',3'-cyclophospho-AMP-RNA + a 5'-end dephospho-uridine-RNA</text>
        <dbReference type="Rhea" id="RHEA:81383"/>
        <dbReference type="Rhea" id="RHEA-COMP:17356"/>
        <dbReference type="Rhea" id="RHEA-COMP:19675"/>
        <dbReference type="Rhea" id="RHEA-COMP:19676"/>
        <dbReference type="ChEBI" id="CHEBI:173224"/>
        <dbReference type="ChEBI" id="CHEBI:231879"/>
        <dbReference type="ChEBI" id="CHEBI:231881"/>
    </reaction>
    <physiologicalReaction direction="left-to-right" evidence="15">
        <dbReference type="Rhea" id="RHEA:81384"/>
    </physiologicalReaction>
</comment>
<proteinExistence type="inferred from homology"/>
<keyword evidence="13" id="KW-0456">Lyase</keyword>
<dbReference type="Proteomes" id="UP000091820">
    <property type="component" value="Unassembled WGS sequence"/>
</dbReference>
<keyword evidence="7" id="KW-0255">Endonuclease</keyword>
<evidence type="ECO:0000256" key="4">
    <source>
        <dbReference type="ARBA" id="ARBA00007469"/>
    </source>
</evidence>
<dbReference type="GO" id="GO:0016787">
    <property type="term" value="F:hydrolase activity"/>
    <property type="evidence" value="ECO:0007669"/>
    <property type="project" value="UniProtKB-KW"/>
</dbReference>
<name>A0A1A9WCE6_9MUSC</name>
<keyword evidence="11" id="KW-0325">Glycoprotein</keyword>
<organism evidence="19 20">
    <name type="scientific">Glossina brevipalpis</name>
    <dbReference type="NCBI Taxonomy" id="37001"/>
    <lineage>
        <taxon>Eukaryota</taxon>
        <taxon>Metazoa</taxon>
        <taxon>Ecdysozoa</taxon>
        <taxon>Arthropoda</taxon>
        <taxon>Hexapoda</taxon>
        <taxon>Insecta</taxon>
        <taxon>Pterygota</taxon>
        <taxon>Neoptera</taxon>
        <taxon>Endopterygota</taxon>
        <taxon>Diptera</taxon>
        <taxon>Brachycera</taxon>
        <taxon>Muscomorpha</taxon>
        <taxon>Hippoboscoidea</taxon>
        <taxon>Glossinidae</taxon>
        <taxon>Glossina</taxon>
    </lineage>
</organism>
<dbReference type="InterPro" id="IPR001568">
    <property type="entry name" value="RNase_T2-like"/>
</dbReference>
<evidence type="ECO:0000256" key="6">
    <source>
        <dbReference type="ARBA" id="ARBA00022722"/>
    </source>
</evidence>
<feature type="signal peptide" evidence="18">
    <location>
        <begin position="1"/>
        <end position="23"/>
    </location>
</feature>
<keyword evidence="18" id="KW-0732">Signal</keyword>
<dbReference type="PANTHER" id="PTHR11240:SF22">
    <property type="entry name" value="RIBONUCLEASE T2"/>
    <property type="match status" value="1"/>
</dbReference>
<dbReference type="PANTHER" id="PTHR11240">
    <property type="entry name" value="RIBONUCLEASE T2"/>
    <property type="match status" value="1"/>
</dbReference>
<accession>A0A1A9WCE6</accession>
<protein>
    <submittedName>
        <fullName evidence="19">Uncharacterized protein</fullName>
    </submittedName>
</protein>
<comment type="similarity">
    <text evidence="4 17">Belongs to the RNase T2 family.</text>
</comment>
<evidence type="ECO:0000313" key="19">
    <source>
        <dbReference type="EnsemblMetazoa" id="GBRI014348-PA"/>
    </source>
</evidence>
<dbReference type="InterPro" id="IPR033697">
    <property type="entry name" value="Ribonuclease_T2_eukaryotic"/>
</dbReference>
<feature type="active site" evidence="16">
    <location>
        <position position="140"/>
    </location>
</feature>
<dbReference type="Gene3D" id="3.90.730.10">
    <property type="entry name" value="Ribonuclease T2-like"/>
    <property type="match status" value="1"/>
</dbReference>
<reference evidence="19" key="2">
    <citation type="submission" date="2020-05" db="UniProtKB">
        <authorList>
            <consortium name="EnsemblMetazoa"/>
        </authorList>
    </citation>
    <scope>IDENTIFICATION</scope>
    <source>
        <strain evidence="19">IAEA</strain>
    </source>
</reference>
<dbReference type="GO" id="GO:0006401">
    <property type="term" value="P:RNA catabolic process"/>
    <property type="evidence" value="ECO:0007669"/>
    <property type="project" value="TreeGrafter"/>
</dbReference>
<feature type="chain" id="PRO_5008400205" evidence="18">
    <location>
        <begin position="24"/>
        <end position="355"/>
    </location>
</feature>
<evidence type="ECO:0000256" key="18">
    <source>
        <dbReference type="SAM" id="SignalP"/>
    </source>
</evidence>